<dbReference type="OrthoDB" id="20295at2759"/>
<name>A0A1B7Y3P2_COLHI</name>
<gene>
    <name evidence="8" type="ORF">CH63R_10759</name>
</gene>
<sequence length="692" mass="77291">MDPNENNQAPDAPDSKKMNDVGELPDTFSLIRLRRLAKLGSSTRSPKPEDSSPNPETDAETSNAATTSEAKGKSPADLTPSSTPKPAAANPFTQLGVRSAGAASPTTEGGAQKRGSSKIDDRAPAPAPAKKANTEESVEDFSDRILSHVFRITVDPDRVTDINGPRLNFLSETGQELKENGSPLKLTAAVLDSALLEAVTAVPAEKPILGYLLPCFKRIIRSNIVKETPEKREILEEAKRLCVSNCLFALTIPDLFGRSQPESLVPYLLRGHEQDDGVCLDFLREAVKRFPEDEQFPAVFADAMHSISTKLSGLTMESDYKPYINALMSYTKFPPLLNALSQHPNFMTAQKSGAFVERETILGPFFRLSPLQSEVTLTYFPNPRGLDRSRAAPSQDALRAILRVHQDELFTIANAFIRADTETRTRVLDWFASAINTNHKRRAIQVDPKEVSSDGFMMNLTVILDRFCSPFMDTTFSKVDRIEVEYFRRNPRVDIKEETKLNADQSASDAFYAKKTEGNSNFITEVFFLTLAAHHYGSEATNSKLKSLERDIKWYEKHLTAMEAERPKVQNLAMFELTLKRHTAVLEKAIAMKYAIEGVFLDEKMQELSLRFMRYVAVWLLRLASQTNYTPDKDLQLPLPAQAPEAFACLPEYALQDVVDNFKFVYRYVDLRYLMSAVVSSSRSSVVSSIAN</sequence>
<dbReference type="GO" id="GO:0000209">
    <property type="term" value="P:protein polyubiquitination"/>
    <property type="evidence" value="ECO:0007669"/>
    <property type="project" value="TreeGrafter"/>
</dbReference>
<dbReference type="EMBL" id="LTAN01000007">
    <property type="protein sequence ID" value="OBR06639.1"/>
    <property type="molecule type" value="Genomic_DNA"/>
</dbReference>
<dbReference type="GeneID" id="28869840"/>
<evidence type="ECO:0000256" key="2">
    <source>
        <dbReference type="ARBA" id="ARBA00004906"/>
    </source>
</evidence>
<dbReference type="Pfam" id="PF10408">
    <property type="entry name" value="Ufd2P_core"/>
    <property type="match status" value="1"/>
</dbReference>
<evidence type="ECO:0000256" key="4">
    <source>
        <dbReference type="ARBA" id="ARBA00022786"/>
    </source>
</evidence>
<dbReference type="GO" id="GO:0006511">
    <property type="term" value="P:ubiquitin-dependent protein catabolic process"/>
    <property type="evidence" value="ECO:0007669"/>
    <property type="project" value="InterPro"/>
</dbReference>
<feature type="compositionally biased region" description="Low complexity" evidence="6">
    <location>
        <begin position="60"/>
        <end position="69"/>
    </location>
</feature>
<feature type="region of interest" description="Disordered" evidence="6">
    <location>
        <begin position="1"/>
        <end position="137"/>
    </location>
</feature>
<feature type="compositionally biased region" description="Polar residues" evidence="6">
    <location>
        <begin position="40"/>
        <end position="55"/>
    </location>
</feature>
<protein>
    <submittedName>
        <fullName evidence="8">Ubiquitin elongating factor core</fullName>
    </submittedName>
</protein>
<keyword evidence="3" id="KW-0808">Transferase</keyword>
<accession>A0A1B7Y3P2</accession>
<dbReference type="AlphaFoldDB" id="A0A1B7Y3P2"/>
<keyword evidence="4" id="KW-0833">Ubl conjugation pathway</keyword>
<dbReference type="GO" id="GO:0000151">
    <property type="term" value="C:ubiquitin ligase complex"/>
    <property type="evidence" value="ECO:0007669"/>
    <property type="project" value="InterPro"/>
</dbReference>
<dbReference type="PANTHER" id="PTHR13931">
    <property type="entry name" value="UBIQUITINATION FACTOR E4"/>
    <property type="match status" value="1"/>
</dbReference>
<organism evidence="8 9">
    <name type="scientific">Colletotrichum higginsianum (strain IMI 349063)</name>
    <name type="common">Crucifer anthracnose fungus</name>
    <dbReference type="NCBI Taxonomy" id="759273"/>
    <lineage>
        <taxon>Eukaryota</taxon>
        <taxon>Fungi</taxon>
        <taxon>Dikarya</taxon>
        <taxon>Ascomycota</taxon>
        <taxon>Pezizomycotina</taxon>
        <taxon>Sordariomycetes</taxon>
        <taxon>Hypocreomycetidae</taxon>
        <taxon>Glomerellales</taxon>
        <taxon>Glomerellaceae</taxon>
        <taxon>Colletotrichum</taxon>
        <taxon>Colletotrichum destructivum species complex</taxon>
    </lineage>
</organism>
<evidence type="ECO:0000259" key="7">
    <source>
        <dbReference type="Pfam" id="PF10408"/>
    </source>
</evidence>
<dbReference type="InterPro" id="IPR019474">
    <property type="entry name" value="Ub_conjug_fac_E4_core"/>
</dbReference>
<evidence type="ECO:0000313" key="8">
    <source>
        <dbReference type="EMBL" id="OBR06639.1"/>
    </source>
</evidence>
<dbReference type="GO" id="GO:0005737">
    <property type="term" value="C:cytoplasm"/>
    <property type="evidence" value="ECO:0007669"/>
    <property type="project" value="TreeGrafter"/>
</dbReference>
<dbReference type="UniPathway" id="UPA00143"/>
<dbReference type="KEGG" id="chig:CH63R_10759"/>
<evidence type="ECO:0000256" key="1">
    <source>
        <dbReference type="ARBA" id="ARBA00004123"/>
    </source>
</evidence>
<comment type="caution">
    <text evidence="8">The sequence shown here is derived from an EMBL/GenBank/DDBJ whole genome shotgun (WGS) entry which is preliminary data.</text>
</comment>
<dbReference type="GO" id="GO:0036503">
    <property type="term" value="P:ERAD pathway"/>
    <property type="evidence" value="ECO:0007669"/>
    <property type="project" value="InterPro"/>
</dbReference>
<evidence type="ECO:0000256" key="6">
    <source>
        <dbReference type="SAM" id="MobiDB-lite"/>
    </source>
</evidence>
<dbReference type="RefSeq" id="XP_018155157.1">
    <property type="nucleotide sequence ID" value="XM_018305733.1"/>
</dbReference>
<proteinExistence type="predicted"/>
<keyword evidence="9" id="KW-1185">Reference proteome</keyword>
<dbReference type="InterPro" id="IPR045132">
    <property type="entry name" value="UBE4"/>
</dbReference>
<comment type="subcellular location">
    <subcellularLocation>
        <location evidence="1">Nucleus</location>
    </subcellularLocation>
</comment>
<reference evidence="9" key="1">
    <citation type="journal article" date="2017" name="BMC Genomics">
        <title>Gapless genome assembly of Colletotrichum higginsianum reveals chromosome structure and association of transposable elements with secondary metabolite gene clusters.</title>
        <authorList>
            <person name="Dallery J.-F."/>
            <person name="Lapalu N."/>
            <person name="Zampounis A."/>
            <person name="Pigne S."/>
            <person name="Luyten I."/>
            <person name="Amselem J."/>
            <person name="Wittenberg A.H.J."/>
            <person name="Zhou S."/>
            <person name="de Queiroz M.V."/>
            <person name="Robin G.P."/>
            <person name="Auger A."/>
            <person name="Hainaut M."/>
            <person name="Henrissat B."/>
            <person name="Kim K.-T."/>
            <person name="Lee Y.-H."/>
            <person name="Lespinet O."/>
            <person name="Schwartz D.C."/>
            <person name="Thon M.R."/>
            <person name="O'Connell R.J."/>
        </authorList>
    </citation>
    <scope>NUCLEOTIDE SEQUENCE [LARGE SCALE GENOMIC DNA]</scope>
    <source>
        <strain evidence="9">IMI 349063</strain>
    </source>
</reference>
<comment type="pathway">
    <text evidence="2">Protein modification; protein ubiquitination.</text>
</comment>
<dbReference type="VEuPathDB" id="FungiDB:CH63R_10759"/>
<feature type="domain" description="Ubiquitin conjugation factor E4 core" evidence="7">
    <location>
        <begin position="362"/>
        <end position="669"/>
    </location>
</feature>
<dbReference type="PANTHER" id="PTHR13931:SF2">
    <property type="entry name" value="UBIQUITIN CONJUGATION FACTOR E4 B"/>
    <property type="match status" value="1"/>
</dbReference>
<evidence type="ECO:0000313" key="9">
    <source>
        <dbReference type="Proteomes" id="UP000092177"/>
    </source>
</evidence>
<evidence type="ECO:0000256" key="3">
    <source>
        <dbReference type="ARBA" id="ARBA00022679"/>
    </source>
</evidence>
<dbReference type="GO" id="GO:0005634">
    <property type="term" value="C:nucleus"/>
    <property type="evidence" value="ECO:0007669"/>
    <property type="project" value="UniProtKB-SubCell"/>
</dbReference>
<keyword evidence="5" id="KW-0539">Nucleus</keyword>
<dbReference type="GO" id="GO:0034450">
    <property type="term" value="F:ubiquitin-ubiquitin ligase activity"/>
    <property type="evidence" value="ECO:0007669"/>
    <property type="project" value="InterPro"/>
</dbReference>
<dbReference type="Proteomes" id="UP000092177">
    <property type="component" value="Unassembled WGS sequence"/>
</dbReference>
<evidence type="ECO:0000256" key="5">
    <source>
        <dbReference type="ARBA" id="ARBA00023242"/>
    </source>
</evidence>